<proteinExistence type="predicted"/>
<keyword evidence="3" id="KW-1185">Reference proteome</keyword>
<keyword evidence="1" id="KW-0812">Transmembrane</keyword>
<evidence type="ECO:0000256" key="1">
    <source>
        <dbReference type="SAM" id="Phobius"/>
    </source>
</evidence>
<name>A0ABQ4YDN7_9ASTR</name>
<sequence>MMMMVIETRVSMIQLNLQSLQECAIKLPHIAFWKSSFRLLYLGATPPWVASKVAEGTCKPQIYSNFFISYSHISFIDRTALPLERFSFDLQNSTLAVSYMFLSSLVIFYFETVALIRYTKGEPLIMGRFYDLLTVEGDEFWLDISHVEFRELPALQDAVTIVGYPIGGTRYLLQVGLFYILRYYLMFMGQELLGLQIDATINSRNSGGPSFNDKGNCFEIAFQYLKDDDAENIGYVIPTPLIMHFI</sequence>
<dbReference type="PANTHER" id="PTHR45980">
    <property type="match status" value="1"/>
</dbReference>
<dbReference type="Proteomes" id="UP001151760">
    <property type="component" value="Unassembled WGS sequence"/>
</dbReference>
<feature type="transmembrane region" description="Helical" evidence="1">
    <location>
        <begin position="96"/>
        <end position="118"/>
    </location>
</feature>
<dbReference type="PANTHER" id="PTHR45980:SF18">
    <property type="entry name" value="PROTEASE DO-LIKE 9"/>
    <property type="match status" value="1"/>
</dbReference>
<reference evidence="2" key="2">
    <citation type="submission" date="2022-01" db="EMBL/GenBank/DDBJ databases">
        <authorList>
            <person name="Yamashiro T."/>
            <person name="Shiraishi A."/>
            <person name="Satake H."/>
            <person name="Nakayama K."/>
        </authorList>
    </citation>
    <scope>NUCLEOTIDE SEQUENCE</scope>
</reference>
<comment type="caution">
    <text evidence="2">The sequence shown here is derived from an EMBL/GenBank/DDBJ whole genome shotgun (WGS) entry which is preliminary data.</text>
</comment>
<evidence type="ECO:0000313" key="3">
    <source>
        <dbReference type="Proteomes" id="UP001151760"/>
    </source>
</evidence>
<protein>
    <submittedName>
        <fullName evidence="2">Protease Do-like protein 9</fullName>
    </submittedName>
</protein>
<reference evidence="2" key="1">
    <citation type="journal article" date="2022" name="Int. J. Mol. Sci.">
        <title>Draft Genome of Tanacetum Coccineum: Genomic Comparison of Closely Related Tanacetum-Family Plants.</title>
        <authorList>
            <person name="Yamashiro T."/>
            <person name="Shiraishi A."/>
            <person name="Nakayama K."/>
            <person name="Satake H."/>
        </authorList>
    </citation>
    <scope>NUCLEOTIDE SEQUENCE</scope>
</reference>
<evidence type="ECO:0000313" key="2">
    <source>
        <dbReference type="EMBL" id="GJS75590.1"/>
    </source>
</evidence>
<keyword evidence="1" id="KW-0472">Membrane</keyword>
<dbReference type="InterPro" id="IPR009003">
    <property type="entry name" value="Peptidase_S1_PA"/>
</dbReference>
<dbReference type="EMBL" id="BQNB010010314">
    <property type="protein sequence ID" value="GJS75590.1"/>
    <property type="molecule type" value="Genomic_DNA"/>
</dbReference>
<keyword evidence="1" id="KW-1133">Transmembrane helix</keyword>
<dbReference type="InterPro" id="IPR043504">
    <property type="entry name" value="Peptidase_S1_PA_chymotrypsin"/>
</dbReference>
<dbReference type="SUPFAM" id="SSF50494">
    <property type="entry name" value="Trypsin-like serine proteases"/>
    <property type="match status" value="1"/>
</dbReference>
<organism evidence="2 3">
    <name type="scientific">Tanacetum coccineum</name>
    <dbReference type="NCBI Taxonomy" id="301880"/>
    <lineage>
        <taxon>Eukaryota</taxon>
        <taxon>Viridiplantae</taxon>
        <taxon>Streptophyta</taxon>
        <taxon>Embryophyta</taxon>
        <taxon>Tracheophyta</taxon>
        <taxon>Spermatophyta</taxon>
        <taxon>Magnoliopsida</taxon>
        <taxon>eudicotyledons</taxon>
        <taxon>Gunneridae</taxon>
        <taxon>Pentapetalae</taxon>
        <taxon>asterids</taxon>
        <taxon>campanulids</taxon>
        <taxon>Asterales</taxon>
        <taxon>Asteraceae</taxon>
        <taxon>Asteroideae</taxon>
        <taxon>Anthemideae</taxon>
        <taxon>Anthemidinae</taxon>
        <taxon>Tanacetum</taxon>
    </lineage>
</organism>
<dbReference type="Gene3D" id="2.40.10.10">
    <property type="entry name" value="Trypsin-like serine proteases"/>
    <property type="match status" value="1"/>
</dbReference>
<accession>A0ABQ4YDN7</accession>
<gene>
    <name evidence="2" type="ORF">Tco_0725471</name>
</gene>